<dbReference type="Proteomes" id="UP000029507">
    <property type="component" value="Chromosome"/>
</dbReference>
<dbReference type="InterPro" id="IPR050289">
    <property type="entry name" value="TorD/DmsD_chaperones"/>
</dbReference>
<dbReference type="InterPro" id="IPR036411">
    <property type="entry name" value="TorD-like_sf"/>
</dbReference>
<dbReference type="STRING" id="169760.PSTEL_25340"/>
<dbReference type="Pfam" id="PF02613">
    <property type="entry name" value="Nitrate_red_del"/>
    <property type="match status" value="1"/>
</dbReference>
<protein>
    <submittedName>
        <fullName evidence="2">Uncharacterized protein</fullName>
    </submittedName>
</protein>
<dbReference type="PANTHER" id="PTHR34227:SF1">
    <property type="entry name" value="DIMETHYL SULFOXIDE REDUCTASE CHAPERONE-RELATED"/>
    <property type="match status" value="1"/>
</dbReference>
<proteinExistence type="predicted"/>
<evidence type="ECO:0000313" key="2">
    <source>
        <dbReference type="EMBL" id="AIQ65944.1"/>
    </source>
</evidence>
<dbReference type="EMBL" id="CP009286">
    <property type="protein sequence ID" value="AIQ65944.1"/>
    <property type="molecule type" value="Genomic_DNA"/>
</dbReference>
<dbReference type="SUPFAM" id="SSF89155">
    <property type="entry name" value="TorD-like"/>
    <property type="match status" value="1"/>
</dbReference>
<name>A0A089NAS9_9BACL</name>
<reference evidence="2 3" key="1">
    <citation type="submission" date="2014-08" db="EMBL/GenBank/DDBJ databases">
        <title>Comparative genomics of the Paenibacillus odorifer group.</title>
        <authorList>
            <person name="den Bakker H.C."/>
            <person name="Tsai Y.-C."/>
            <person name="Martin N."/>
            <person name="Korlach J."/>
            <person name="Wiedmann M."/>
        </authorList>
    </citation>
    <scope>NUCLEOTIDE SEQUENCE [LARGE SCALE GENOMIC DNA]</scope>
    <source>
        <strain evidence="2 3">DSM 14472</strain>
    </source>
</reference>
<dbReference type="InterPro" id="IPR020945">
    <property type="entry name" value="DMSO/NO3_reduct_chaperone"/>
</dbReference>
<dbReference type="KEGG" id="pste:PSTEL_25340"/>
<gene>
    <name evidence="2" type="ORF">PSTEL_25340</name>
</gene>
<organism evidence="2 3">
    <name type="scientific">Paenibacillus stellifer</name>
    <dbReference type="NCBI Taxonomy" id="169760"/>
    <lineage>
        <taxon>Bacteria</taxon>
        <taxon>Bacillati</taxon>
        <taxon>Bacillota</taxon>
        <taxon>Bacilli</taxon>
        <taxon>Bacillales</taxon>
        <taxon>Paenibacillaceae</taxon>
        <taxon>Paenibacillus</taxon>
    </lineage>
</organism>
<dbReference type="Gene3D" id="1.10.3480.10">
    <property type="entry name" value="TorD-like"/>
    <property type="match status" value="1"/>
</dbReference>
<evidence type="ECO:0000256" key="1">
    <source>
        <dbReference type="ARBA" id="ARBA00023186"/>
    </source>
</evidence>
<keyword evidence="1" id="KW-0143">Chaperone</keyword>
<evidence type="ECO:0000313" key="3">
    <source>
        <dbReference type="Proteomes" id="UP000029507"/>
    </source>
</evidence>
<dbReference type="OrthoDB" id="9795302at2"/>
<dbReference type="HOGENOM" id="CLU_107098_0_0_9"/>
<accession>A0A089NAS9</accession>
<dbReference type="PANTHER" id="PTHR34227">
    <property type="entry name" value="CHAPERONE PROTEIN YCDY"/>
    <property type="match status" value="1"/>
</dbReference>
<sequence>MTMMTIPSLNVPDAFGRWLETRGFIYQLFADFLGRRPTLSLIAQWSRNRQIAKGAEIWDAGREVKSYLCGRKPQELVELCEKEGVEYDRLMKDGTLMGVQPREAALIGESEAFSNVLSCLYASAGIVFKKCGDESDDHIAIELEFMNELHERMLFNSFSARSALELLNVQESFLQEHLLQWTPEFCKHLDEATDSPLYRGLARMLKEFLPYDLHMLQAWRSSMESAAAAV</sequence>
<keyword evidence="3" id="KW-1185">Reference proteome</keyword>
<dbReference type="AlphaFoldDB" id="A0A089NAS9"/>
<dbReference type="RefSeq" id="WP_038699385.1">
    <property type="nucleotide sequence ID" value="NZ_CP009286.1"/>
</dbReference>